<evidence type="ECO:0000313" key="1">
    <source>
        <dbReference type="EMBL" id="KZV43010.1"/>
    </source>
</evidence>
<proteinExistence type="predicted"/>
<dbReference type="EMBL" id="KQ998263">
    <property type="protein sequence ID" value="KZV43010.1"/>
    <property type="molecule type" value="Genomic_DNA"/>
</dbReference>
<dbReference type="AlphaFoldDB" id="A0A2Z7CED4"/>
<evidence type="ECO:0000313" key="2">
    <source>
        <dbReference type="Proteomes" id="UP000250235"/>
    </source>
</evidence>
<keyword evidence="2" id="KW-1185">Reference proteome</keyword>
<reference evidence="1 2" key="1">
    <citation type="journal article" date="2015" name="Proc. Natl. Acad. Sci. U.S.A.">
        <title>The resurrection genome of Boea hygrometrica: A blueprint for survival of dehydration.</title>
        <authorList>
            <person name="Xiao L."/>
            <person name="Yang G."/>
            <person name="Zhang L."/>
            <person name="Yang X."/>
            <person name="Zhao S."/>
            <person name="Ji Z."/>
            <person name="Zhou Q."/>
            <person name="Hu M."/>
            <person name="Wang Y."/>
            <person name="Chen M."/>
            <person name="Xu Y."/>
            <person name="Jin H."/>
            <person name="Xiao X."/>
            <person name="Hu G."/>
            <person name="Bao F."/>
            <person name="Hu Y."/>
            <person name="Wan P."/>
            <person name="Li L."/>
            <person name="Deng X."/>
            <person name="Kuang T."/>
            <person name="Xiang C."/>
            <person name="Zhu J.K."/>
            <person name="Oliver M.J."/>
            <person name="He Y."/>
        </authorList>
    </citation>
    <scope>NUCLEOTIDE SEQUENCE [LARGE SCALE GENOMIC DNA]</scope>
    <source>
        <strain evidence="2">cv. XS01</strain>
    </source>
</reference>
<name>A0A2Z7CED4_9LAMI</name>
<sequence length="156" mass="16632">MYFCSSAAPPGGVILIPNSGIRAMVFGSDQYEIAIIVSNIEFQIDKDQNIVARRLPCVAARGGATTSAIARAGRAIVAREAARWPQKLRRCRCDGSMLADRCCDMVGRSVCEACRPTHVAGCAICTDARAGRPLASREAAECCAAAGRRCMPLGRR</sequence>
<dbReference type="Proteomes" id="UP000250235">
    <property type="component" value="Unassembled WGS sequence"/>
</dbReference>
<gene>
    <name evidence="1" type="ORF">F511_41067</name>
</gene>
<protein>
    <submittedName>
        <fullName evidence="1">Uncharacterized protein</fullName>
    </submittedName>
</protein>
<accession>A0A2Z7CED4</accession>
<organism evidence="1 2">
    <name type="scientific">Dorcoceras hygrometricum</name>
    <dbReference type="NCBI Taxonomy" id="472368"/>
    <lineage>
        <taxon>Eukaryota</taxon>
        <taxon>Viridiplantae</taxon>
        <taxon>Streptophyta</taxon>
        <taxon>Embryophyta</taxon>
        <taxon>Tracheophyta</taxon>
        <taxon>Spermatophyta</taxon>
        <taxon>Magnoliopsida</taxon>
        <taxon>eudicotyledons</taxon>
        <taxon>Gunneridae</taxon>
        <taxon>Pentapetalae</taxon>
        <taxon>asterids</taxon>
        <taxon>lamiids</taxon>
        <taxon>Lamiales</taxon>
        <taxon>Gesneriaceae</taxon>
        <taxon>Didymocarpoideae</taxon>
        <taxon>Trichosporeae</taxon>
        <taxon>Loxocarpinae</taxon>
        <taxon>Dorcoceras</taxon>
    </lineage>
</organism>